<dbReference type="GO" id="GO:0008061">
    <property type="term" value="F:chitin binding"/>
    <property type="evidence" value="ECO:0007669"/>
    <property type="project" value="InterPro"/>
</dbReference>
<evidence type="ECO:0000256" key="7">
    <source>
        <dbReference type="RuleBase" id="RU000489"/>
    </source>
</evidence>
<keyword evidence="3" id="KW-0146">Chitin degradation</keyword>
<dbReference type="InterPro" id="IPR017853">
    <property type="entry name" value="GH"/>
</dbReference>
<evidence type="ECO:0000256" key="8">
    <source>
        <dbReference type="RuleBase" id="RU004453"/>
    </source>
</evidence>
<dbReference type="GO" id="GO:0000272">
    <property type="term" value="P:polysaccharide catabolic process"/>
    <property type="evidence" value="ECO:0007669"/>
    <property type="project" value="UniProtKB-KW"/>
</dbReference>
<dbReference type="Gene3D" id="3.20.20.80">
    <property type="entry name" value="Glycosidases"/>
    <property type="match status" value="1"/>
</dbReference>
<dbReference type="InterPro" id="IPR029070">
    <property type="entry name" value="Chitinase_insertion_sf"/>
</dbReference>
<dbReference type="InterPro" id="IPR011583">
    <property type="entry name" value="Chitinase_II/V-like_cat"/>
</dbReference>
<evidence type="ECO:0000313" key="10">
    <source>
        <dbReference type="EMBL" id="KAF7344038.1"/>
    </source>
</evidence>
<dbReference type="GO" id="GO:0006032">
    <property type="term" value="P:chitin catabolic process"/>
    <property type="evidence" value="ECO:0007669"/>
    <property type="project" value="UniProtKB-KW"/>
</dbReference>
<evidence type="ECO:0000313" key="11">
    <source>
        <dbReference type="Proteomes" id="UP000620124"/>
    </source>
</evidence>
<keyword evidence="2 7" id="KW-0378">Hydrolase</keyword>
<evidence type="ECO:0000256" key="5">
    <source>
        <dbReference type="ARBA" id="ARBA00023295"/>
    </source>
</evidence>
<protein>
    <submittedName>
        <fullName evidence="10">Glycoside hydrolase family 18 protein</fullName>
    </submittedName>
</protein>
<feature type="domain" description="GH18" evidence="9">
    <location>
        <begin position="20"/>
        <end position="360"/>
    </location>
</feature>
<dbReference type="GO" id="GO:0008843">
    <property type="term" value="F:endochitinase activity"/>
    <property type="evidence" value="ECO:0007669"/>
    <property type="project" value="UniProtKB-EC"/>
</dbReference>
<reference evidence="10" key="1">
    <citation type="submission" date="2020-05" db="EMBL/GenBank/DDBJ databases">
        <title>Mycena genomes resolve the evolution of fungal bioluminescence.</title>
        <authorList>
            <person name="Tsai I.J."/>
        </authorList>
    </citation>
    <scope>NUCLEOTIDE SEQUENCE</scope>
    <source>
        <strain evidence="10">CCC161011</strain>
    </source>
</reference>
<evidence type="ECO:0000259" key="9">
    <source>
        <dbReference type="PROSITE" id="PS51910"/>
    </source>
</evidence>
<dbReference type="PROSITE" id="PS01095">
    <property type="entry name" value="GH18_1"/>
    <property type="match status" value="1"/>
</dbReference>
<organism evidence="10 11">
    <name type="scientific">Mycena venus</name>
    <dbReference type="NCBI Taxonomy" id="2733690"/>
    <lineage>
        <taxon>Eukaryota</taxon>
        <taxon>Fungi</taxon>
        <taxon>Dikarya</taxon>
        <taxon>Basidiomycota</taxon>
        <taxon>Agaricomycotina</taxon>
        <taxon>Agaricomycetes</taxon>
        <taxon>Agaricomycetidae</taxon>
        <taxon>Agaricales</taxon>
        <taxon>Marasmiineae</taxon>
        <taxon>Mycenaceae</taxon>
        <taxon>Mycena</taxon>
    </lineage>
</organism>
<dbReference type="EMBL" id="JACAZI010000015">
    <property type="protein sequence ID" value="KAF7344038.1"/>
    <property type="molecule type" value="Genomic_DNA"/>
</dbReference>
<keyword evidence="5 7" id="KW-0326">Glycosidase</keyword>
<proteinExistence type="inferred from homology"/>
<comment type="similarity">
    <text evidence="8">Belongs to the glycosyl hydrolase 18 family.</text>
</comment>
<evidence type="ECO:0000256" key="1">
    <source>
        <dbReference type="ARBA" id="ARBA00000822"/>
    </source>
</evidence>
<dbReference type="InterPro" id="IPR001579">
    <property type="entry name" value="Glyco_hydro_18_chit_AS"/>
</dbReference>
<gene>
    <name evidence="10" type="ORF">MVEN_01693300</name>
</gene>
<evidence type="ECO:0000256" key="3">
    <source>
        <dbReference type="ARBA" id="ARBA00023024"/>
    </source>
</evidence>
<dbReference type="OrthoDB" id="73875at2759"/>
<dbReference type="SUPFAM" id="SSF51445">
    <property type="entry name" value="(Trans)glycosidases"/>
    <property type="match status" value="1"/>
</dbReference>
<dbReference type="PANTHER" id="PTHR11177:SF333">
    <property type="entry name" value="CHITINASE"/>
    <property type="match status" value="1"/>
</dbReference>
<dbReference type="Gene3D" id="3.10.50.10">
    <property type="match status" value="1"/>
</dbReference>
<sequence>MQFELQTPPTIPSCASSREMRKIGYYAGWGNRRACTKVAPHEVDWTGFTGAIFAFATISEGMEIQQKEHHNLKEVTVAVGGWNFSEDARTSHLFSDMISKTDSRKTFISSVKKFLTDYKLDGIDIDFEYPAAIERNASATDTPNFTAFIKELREALPTQVISCATPAGYWFLKGFEIDKIAEHVTYLNMMSYDYHGPWDLTVKDPAQKPVTNPQTSIRDIQNSVELYMRAGVKNLAKVNLGLAYYGRDYKLLDSKCVGYNCNMTGGGYKGPCTSESGILAQFEIEEELAKLKVKSPPTFPTLDVDSLTWWFDNDGSLVTYDQPDTWAIKSSFAANRCFGGTFIWSVDLVKPKTSRRVGTSCSGVGHDAFTSEKWSGQEPLGVGL</sequence>
<dbReference type="AlphaFoldDB" id="A0A8H7CQR2"/>
<dbReference type="InterPro" id="IPR001223">
    <property type="entry name" value="Glyco_hydro18_cat"/>
</dbReference>
<dbReference type="Pfam" id="PF00704">
    <property type="entry name" value="Glyco_hydro_18"/>
    <property type="match status" value="1"/>
</dbReference>
<dbReference type="InterPro" id="IPR050314">
    <property type="entry name" value="Glycosyl_Hydrlase_18"/>
</dbReference>
<keyword evidence="6" id="KW-0624">Polysaccharide degradation</keyword>
<dbReference type="PROSITE" id="PS51910">
    <property type="entry name" value="GH18_2"/>
    <property type="match status" value="1"/>
</dbReference>
<dbReference type="PANTHER" id="PTHR11177">
    <property type="entry name" value="CHITINASE"/>
    <property type="match status" value="1"/>
</dbReference>
<comment type="caution">
    <text evidence="10">The sequence shown here is derived from an EMBL/GenBank/DDBJ whole genome shotgun (WGS) entry which is preliminary data.</text>
</comment>
<evidence type="ECO:0000256" key="4">
    <source>
        <dbReference type="ARBA" id="ARBA00023277"/>
    </source>
</evidence>
<name>A0A8H7CQR2_9AGAR</name>
<dbReference type="SMART" id="SM00636">
    <property type="entry name" value="Glyco_18"/>
    <property type="match status" value="1"/>
</dbReference>
<comment type="catalytic activity">
    <reaction evidence="1">
        <text>Random endo-hydrolysis of N-acetyl-beta-D-glucosaminide (1-&gt;4)-beta-linkages in chitin and chitodextrins.</text>
        <dbReference type="EC" id="3.2.1.14"/>
    </reaction>
</comment>
<dbReference type="Proteomes" id="UP000620124">
    <property type="component" value="Unassembled WGS sequence"/>
</dbReference>
<keyword evidence="4" id="KW-0119">Carbohydrate metabolism</keyword>
<accession>A0A8H7CQR2</accession>
<keyword evidence="11" id="KW-1185">Reference proteome</keyword>
<dbReference type="SUPFAM" id="SSF54556">
    <property type="entry name" value="Chitinase insertion domain"/>
    <property type="match status" value="1"/>
</dbReference>
<evidence type="ECO:0000256" key="6">
    <source>
        <dbReference type="ARBA" id="ARBA00023326"/>
    </source>
</evidence>
<evidence type="ECO:0000256" key="2">
    <source>
        <dbReference type="ARBA" id="ARBA00022801"/>
    </source>
</evidence>